<accession>A0A873WFQ2</accession>
<name>A0A873WFQ2_9CAUD</name>
<gene>
    <name evidence="1" type="ORF">CPT_Miami_038</name>
</gene>
<sequence length="556" mass="63781">MDPKLLKAVSATMPKFNETIASGFHQREFEQIHKRYEYLLRMTFEPIEKKGVWFVGVRSVRPHEMYNVIAKNTQQKTFETNKESLYPVKLVFKYGMDKNTAREMDPVYVLLPFCDRYGDVWIRGSQYSLQIVLADRGLSVTKDDQIFVRLLGYKFKVGTEQYEYTQIHNEINPVRETNLPINLPANRFYVASEARRPNPTKTPTPLLAWYVFAEYGFSETMRKFGECDYAIGDRDAIIQQYSEDKGWKLFGSKGLAIGKSITPYVNCGLAIAAKPLNEKRRGEIPNVAQQYIAALLYLCDVGGEFIDLDKLDDKYFWRMMVGHASIKAGGNLTHLEKQMADHFDSMNEGLDQTSIQRFAEQRIVVKDRYELFNYIIANRAEIVKTSDKANMLHKEISSSEFTLDKLITAANRFKHDVKNTTELNYERVKSFMSSHFKLRDIESAAWESNMIQEATPTDCPIADYGFGVMSQAKVFGPRNNGRNSDFNPNDPANCIHGSVPFVMSFQRVTKPDPNACGFLAPCVYLINDKYLGLRPEDVELYEATVSRLTKSEVKIK</sequence>
<reference evidence="1 2" key="1">
    <citation type="submission" date="2020-07" db="EMBL/GenBank/DDBJ databases">
        <title>Complete genome sequence of Klebsiella pneumoniae phage Miami.</title>
        <authorList>
            <person name="Mora D.A."/>
            <person name="Lessor L."/>
            <person name="Gill J."/>
            <person name="Liu M."/>
        </authorList>
    </citation>
    <scope>NUCLEOTIDE SEQUENCE [LARGE SCALE GENOMIC DNA]</scope>
</reference>
<evidence type="ECO:0000313" key="2">
    <source>
        <dbReference type="Proteomes" id="UP000662782"/>
    </source>
</evidence>
<evidence type="ECO:0000313" key="1">
    <source>
        <dbReference type="EMBL" id="QPB09133.1"/>
    </source>
</evidence>
<dbReference type="Proteomes" id="UP000662782">
    <property type="component" value="Segment"/>
</dbReference>
<dbReference type="EMBL" id="MT701590">
    <property type="protein sequence ID" value="QPB09133.1"/>
    <property type="molecule type" value="Genomic_DNA"/>
</dbReference>
<proteinExistence type="predicted"/>
<protein>
    <submittedName>
        <fullName evidence="1">Uncharacterized protein</fullName>
    </submittedName>
</protein>
<organism evidence="1 2">
    <name type="scientific">Klebsiella phage Miami</name>
    <dbReference type="NCBI Taxonomy" id="2767581"/>
    <lineage>
        <taxon>Viruses</taxon>
        <taxon>Duplodnaviria</taxon>
        <taxon>Heunggongvirae</taxon>
        <taxon>Uroviricota</taxon>
        <taxon>Caudoviricetes</taxon>
        <taxon>Chimalliviridae</taxon>
        <taxon>Miamivirus</taxon>
        <taxon>Miamivirus miami</taxon>
    </lineage>
</organism>
<keyword evidence="2" id="KW-1185">Reference proteome</keyword>